<keyword evidence="5 7" id="KW-0472">Membrane</keyword>
<comment type="caution">
    <text evidence="8">The sequence shown here is derived from an EMBL/GenBank/DDBJ whole genome shotgun (WGS) entry which is preliminary data.</text>
</comment>
<keyword evidence="9" id="KW-1185">Reference proteome</keyword>
<dbReference type="Proteomes" id="UP000225706">
    <property type="component" value="Unassembled WGS sequence"/>
</dbReference>
<proteinExistence type="inferred from homology"/>
<feature type="transmembrane region" description="Helical" evidence="7">
    <location>
        <begin position="647"/>
        <end position="676"/>
    </location>
</feature>
<organism evidence="8 9">
    <name type="scientific">Stylophora pistillata</name>
    <name type="common">Smooth cauliflower coral</name>
    <dbReference type="NCBI Taxonomy" id="50429"/>
    <lineage>
        <taxon>Eukaryota</taxon>
        <taxon>Metazoa</taxon>
        <taxon>Cnidaria</taxon>
        <taxon>Anthozoa</taxon>
        <taxon>Hexacorallia</taxon>
        <taxon>Scleractinia</taxon>
        <taxon>Astrocoeniina</taxon>
        <taxon>Pocilloporidae</taxon>
        <taxon>Stylophora</taxon>
    </lineage>
</organism>
<evidence type="ECO:0000256" key="1">
    <source>
        <dbReference type="ARBA" id="ARBA00004141"/>
    </source>
</evidence>
<feature type="transmembrane region" description="Helical" evidence="7">
    <location>
        <begin position="267"/>
        <end position="289"/>
    </location>
</feature>
<dbReference type="EMBL" id="LSMT01000002">
    <property type="protein sequence ID" value="PFX34705.1"/>
    <property type="molecule type" value="Genomic_DNA"/>
</dbReference>
<dbReference type="InterPro" id="IPR007603">
    <property type="entry name" value="Choline_transptr-like"/>
</dbReference>
<evidence type="ECO:0000256" key="3">
    <source>
        <dbReference type="ARBA" id="ARBA00022692"/>
    </source>
</evidence>
<dbReference type="PANTHER" id="PTHR12385">
    <property type="entry name" value="CHOLINE TRANSPORTER-LIKE (SLC FAMILY 44)"/>
    <property type="match status" value="1"/>
</dbReference>
<evidence type="ECO:0000313" key="8">
    <source>
        <dbReference type="EMBL" id="PFX34705.1"/>
    </source>
</evidence>
<keyword evidence="4 7" id="KW-1133">Transmembrane helix</keyword>
<dbReference type="GO" id="GO:0005886">
    <property type="term" value="C:plasma membrane"/>
    <property type="evidence" value="ECO:0007669"/>
    <property type="project" value="UniProtKB-SubCell"/>
</dbReference>
<accession>A0A2B4T257</accession>
<dbReference type="STRING" id="50429.A0A2B4T257"/>
<evidence type="ECO:0000256" key="2">
    <source>
        <dbReference type="ARBA" id="ARBA00007168"/>
    </source>
</evidence>
<feature type="transmembrane region" description="Helical" evidence="7">
    <location>
        <begin position="52"/>
        <end position="69"/>
    </location>
</feature>
<name>A0A2B4T257_STYPI</name>
<evidence type="ECO:0000256" key="6">
    <source>
        <dbReference type="ARBA" id="ARBA00023180"/>
    </source>
</evidence>
<comment type="similarity">
    <text evidence="2 7">Belongs to the CTL (choline transporter-like) family.</text>
</comment>
<evidence type="ECO:0000256" key="4">
    <source>
        <dbReference type="ARBA" id="ARBA00022989"/>
    </source>
</evidence>
<evidence type="ECO:0000313" key="9">
    <source>
        <dbReference type="Proteomes" id="UP000225706"/>
    </source>
</evidence>
<feature type="transmembrane region" description="Helical" evidence="7">
    <location>
        <begin position="458"/>
        <end position="483"/>
    </location>
</feature>
<feature type="transmembrane region" description="Helical" evidence="7">
    <location>
        <begin position="240"/>
        <end position="261"/>
    </location>
</feature>
<evidence type="ECO:0000256" key="5">
    <source>
        <dbReference type="ARBA" id="ARBA00023136"/>
    </source>
</evidence>
<dbReference type="AlphaFoldDB" id="A0A2B4T257"/>
<keyword evidence="3 7" id="KW-0812">Transmembrane</keyword>
<protein>
    <recommendedName>
        <fullName evidence="7">Choline transporter-like protein</fullName>
    </recommendedName>
</protein>
<dbReference type="Pfam" id="PF04515">
    <property type="entry name" value="Choline_transpo"/>
    <property type="match status" value="1"/>
</dbReference>
<dbReference type="PANTHER" id="PTHR12385:SF14">
    <property type="entry name" value="CHOLINE TRANSPORTER-LIKE 2"/>
    <property type="match status" value="1"/>
</dbReference>
<dbReference type="GO" id="GO:0022857">
    <property type="term" value="F:transmembrane transporter activity"/>
    <property type="evidence" value="ECO:0007669"/>
    <property type="project" value="UniProtKB-UniRule"/>
</dbReference>
<feature type="transmembrane region" description="Helical" evidence="7">
    <location>
        <begin position="322"/>
        <end position="343"/>
    </location>
</feature>
<keyword evidence="6" id="KW-0325">Glycoprotein</keyword>
<feature type="transmembrane region" description="Helical" evidence="7">
    <location>
        <begin position="503"/>
        <end position="527"/>
    </location>
</feature>
<reference evidence="9" key="1">
    <citation type="journal article" date="2017" name="bioRxiv">
        <title>Comparative analysis of the genomes of Stylophora pistillata and Acropora digitifera provides evidence for extensive differences between species of corals.</title>
        <authorList>
            <person name="Voolstra C.R."/>
            <person name="Li Y."/>
            <person name="Liew Y.J."/>
            <person name="Baumgarten S."/>
            <person name="Zoccola D."/>
            <person name="Flot J.-F."/>
            <person name="Tambutte S."/>
            <person name="Allemand D."/>
            <person name="Aranda M."/>
        </authorList>
    </citation>
    <scope>NUCLEOTIDE SEQUENCE [LARGE SCALE GENOMIC DNA]</scope>
</reference>
<sequence length="716" mass="80112">MASTAHGNGNKVQDDPEAESLKLLADKNGKKNKATFKGPIADRSCTDIPCCILFVAYIVGMVVVGIIAFKEGDPDRLLLPQDSQGNICGKDSYVDKKYLLFFDISTCATKGGDFTKFVTVPSCPTPQVCVESCPANNELGYNRKAGDMVCKEGVETVTEGNKHQLVVQGKCAPYYLASQPVLYRCIPTLANNLLVNSSFLTNLAGNNMTKAAIEAGLEGLQFLLNAQNFGMSIFEDIKAVWYWLLIGMILVLVLAFIYILITRWITGPLIWCSIIAVFALIIYGMYFCYSKYKFLKDSGTSQDFELKFTLNLDTYTQSKDTWLGIGIFLTVLLVILLLIVLVLCKRIRIAISMIKESSKAVSAIKTSLVFPIIPWLLQLALFAWFLGVSVYLVTNGIPQYKVIDVPTGGDKYNLTNGTDCEPKTFEKEYPNTSASCVMAGYKENVHLFRMQVFHFFGWLWIMNFIIALGQCALAGAFASWYFAFHKPDDIPSLPILKSFWRTIRYHTGSLAFGAAIIAIVQFIRAVLDYIDRKLKESGQDNKIVKFIMCCCKCCFWCLEKCLKFLNKNAYIIIAIKGKNFCGAAKEAFMLLLENVLRVVAVNSVTSFLLFMGKLFVVGIVAVCSFSWFDKLNKDDPDTLQFDVVPTIIMVIFAYAVAILFFDVYDMAIDTIFLCFLEDMKMNDGSAEKPYYMSDSLKEIMDLQNRPAPDGNDDGRK</sequence>
<comment type="subcellular location">
    <subcellularLocation>
        <location evidence="7">Cell membrane</location>
        <topology evidence="7">Multi-pass membrane protein</topology>
    </subcellularLocation>
    <subcellularLocation>
        <location evidence="1">Membrane</location>
        <topology evidence="1">Multi-pass membrane protein</topology>
    </subcellularLocation>
</comment>
<feature type="transmembrane region" description="Helical" evidence="7">
    <location>
        <begin position="607"/>
        <end position="627"/>
    </location>
</feature>
<gene>
    <name evidence="8" type="primary">slc44a4</name>
    <name evidence="8" type="ORF">AWC38_SpisGene302</name>
</gene>
<evidence type="ECO:0000256" key="7">
    <source>
        <dbReference type="RuleBase" id="RU368066"/>
    </source>
</evidence>
<comment type="function">
    <text evidence="7">Choline transporter.</text>
</comment>
<dbReference type="OrthoDB" id="420519at2759"/>